<dbReference type="CDD" id="cd01741">
    <property type="entry name" value="GATase1_1"/>
    <property type="match status" value="1"/>
</dbReference>
<dbReference type="InterPro" id="IPR029062">
    <property type="entry name" value="Class_I_gatase-like"/>
</dbReference>
<accession>A0A7X0SPT9</accession>
<dbReference type="AlphaFoldDB" id="A0A7X0SPT9"/>
<keyword evidence="2" id="KW-0808">Transferase</keyword>
<evidence type="ECO:0000259" key="1">
    <source>
        <dbReference type="Pfam" id="PF00117"/>
    </source>
</evidence>
<protein>
    <submittedName>
        <fullName evidence="2">Type 1 glutamine amidotransferase</fullName>
    </submittedName>
</protein>
<keyword evidence="2" id="KW-0315">Glutamine amidotransferase</keyword>
<dbReference type="Proteomes" id="UP000564644">
    <property type="component" value="Unassembled WGS sequence"/>
</dbReference>
<dbReference type="Pfam" id="PF00117">
    <property type="entry name" value="GATase"/>
    <property type="match status" value="1"/>
</dbReference>
<organism evidence="2 3">
    <name type="scientific">Cohnella zeiphila</name>
    <dbReference type="NCBI Taxonomy" id="2761120"/>
    <lineage>
        <taxon>Bacteria</taxon>
        <taxon>Bacillati</taxon>
        <taxon>Bacillota</taxon>
        <taxon>Bacilli</taxon>
        <taxon>Bacillales</taxon>
        <taxon>Paenibacillaceae</taxon>
        <taxon>Cohnella</taxon>
    </lineage>
</organism>
<proteinExistence type="predicted"/>
<gene>
    <name evidence="2" type="ORF">H7C18_23795</name>
</gene>
<keyword evidence="3" id="KW-1185">Reference proteome</keyword>
<feature type="domain" description="Glutamine amidotransferase" evidence="1">
    <location>
        <begin position="42"/>
        <end position="179"/>
    </location>
</feature>
<dbReference type="InterPro" id="IPR044992">
    <property type="entry name" value="ChyE-like"/>
</dbReference>
<dbReference type="InterPro" id="IPR017926">
    <property type="entry name" value="GATASE"/>
</dbReference>
<name>A0A7X0SPT9_9BACL</name>
<dbReference type="Gene3D" id="3.40.50.880">
    <property type="match status" value="1"/>
</dbReference>
<dbReference type="GO" id="GO:0005829">
    <property type="term" value="C:cytosol"/>
    <property type="evidence" value="ECO:0007669"/>
    <property type="project" value="TreeGrafter"/>
</dbReference>
<dbReference type="RefSeq" id="WP_185131601.1">
    <property type="nucleotide sequence ID" value="NZ_JACJVO010000031.1"/>
</dbReference>
<dbReference type="PROSITE" id="PS51273">
    <property type="entry name" value="GATASE_TYPE_1"/>
    <property type="match status" value="1"/>
</dbReference>
<evidence type="ECO:0000313" key="2">
    <source>
        <dbReference type="EMBL" id="MBB6733952.1"/>
    </source>
</evidence>
<sequence length="231" mass="26069">MRVLLLKHFDFDDESAVTGWAEERGHDCTIIDPSIGGILSDMEPFDFLVVLGGPMSVYEEERYPWLAEEKKFILGAVRGGKAVLGICLGGQLLAEVLGGKVYRHEHKEIGFHSIRRTGQPHPLFEGMPDRFHSYQWHGDAFDLPPGAERLAYSEACRNQAFAYGPNVLGTQFHLESTPSCIETMLNRWSGELQAAPYIQDADRIREQLARTRDSHAMLHGILDRFERNLSS</sequence>
<dbReference type="FunFam" id="3.40.50.880:FF:000033">
    <property type="entry name" value="Glutamine amidotransferase class-I"/>
    <property type="match status" value="1"/>
</dbReference>
<dbReference type="PANTHER" id="PTHR42695">
    <property type="entry name" value="GLUTAMINE AMIDOTRANSFERASE YLR126C-RELATED"/>
    <property type="match status" value="1"/>
</dbReference>
<reference evidence="2 3" key="1">
    <citation type="submission" date="2020-08" db="EMBL/GenBank/DDBJ databases">
        <title>Cohnella phylogeny.</title>
        <authorList>
            <person name="Dunlap C."/>
        </authorList>
    </citation>
    <scope>NUCLEOTIDE SEQUENCE [LARGE SCALE GENOMIC DNA]</scope>
    <source>
        <strain evidence="2 3">CBP 2801</strain>
    </source>
</reference>
<evidence type="ECO:0000313" key="3">
    <source>
        <dbReference type="Proteomes" id="UP000564644"/>
    </source>
</evidence>
<dbReference type="SUPFAM" id="SSF52317">
    <property type="entry name" value="Class I glutamine amidotransferase-like"/>
    <property type="match status" value="1"/>
</dbReference>
<dbReference type="GO" id="GO:0016740">
    <property type="term" value="F:transferase activity"/>
    <property type="evidence" value="ECO:0007669"/>
    <property type="project" value="UniProtKB-KW"/>
</dbReference>
<comment type="caution">
    <text evidence="2">The sequence shown here is derived from an EMBL/GenBank/DDBJ whole genome shotgun (WGS) entry which is preliminary data.</text>
</comment>
<dbReference type="EMBL" id="JACJVO010000031">
    <property type="protein sequence ID" value="MBB6733952.1"/>
    <property type="molecule type" value="Genomic_DNA"/>
</dbReference>
<dbReference type="PANTHER" id="PTHR42695:SF5">
    <property type="entry name" value="GLUTAMINE AMIDOTRANSFERASE YLR126C-RELATED"/>
    <property type="match status" value="1"/>
</dbReference>